<gene>
    <name evidence="2" type="ORF">I6E12_05340</name>
</gene>
<reference evidence="2 3" key="1">
    <citation type="submission" date="2020-12" db="EMBL/GenBank/DDBJ databases">
        <title>Whole genome sequences of gut porcine anaerobes.</title>
        <authorList>
            <person name="Kubasova T."/>
            <person name="Jahodarova E."/>
            <person name="Rychlik I."/>
        </authorList>
    </citation>
    <scope>NUCLEOTIDE SEQUENCE [LARGE SCALE GENOMIC DNA]</scope>
    <source>
        <strain evidence="2 3">An925</strain>
    </source>
</reference>
<dbReference type="PROSITE" id="PS51257">
    <property type="entry name" value="PROKAR_LIPOPROTEIN"/>
    <property type="match status" value="1"/>
</dbReference>
<evidence type="ECO:0000259" key="1">
    <source>
        <dbReference type="Pfam" id="PF00112"/>
    </source>
</evidence>
<dbReference type="Proteomes" id="UP001200470">
    <property type="component" value="Unassembled WGS sequence"/>
</dbReference>
<organism evidence="2 3">
    <name type="scientific">Xylanibacter brevis</name>
    <dbReference type="NCBI Taxonomy" id="83231"/>
    <lineage>
        <taxon>Bacteria</taxon>
        <taxon>Pseudomonadati</taxon>
        <taxon>Bacteroidota</taxon>
        <taxon>Bacteroidia</taxon>
        <taxon>Bacteroidales</taxon>
        <taxon>Prevotellaceae</taxon>
        <taxon>Xylanibacter</taxon>
    </lineage>
</organism>
<dbReference type="InterPro" id="IPR000668">
    <property type="entry name" value="Peptidase_C1A_C"/>
</dbReference>
<name>A0ABS9CFM3_9BACT</name>
<evidence type="ECO:0000313" key="2">
    <source>
        <dbReference type="EMBL" id="MCF2563534.1"/>
    </source>
</evidence>
<feature type="domain" description="Peptidase C1A papain C-terminal" evidence="1">
    <location>
        <begin position="35"/>
        <end position="266"/>
    </location>
</feature>
<proteinExistence type="predicted"/>
<dbReference type="GO" id="GO:0006508">
    <property type="term" value="P:proteolysis"/>
    <property type="evidence" value="ECO:0007669"/>
    <property type="project" value="UniProtKB-KW"/>
</dbReference>
<dbReference type="Pfam" id="PF00112">
    <property type="entry name" value="Peptidase_C1"/>
    <property type="match status" value="1"/>
</dbReference>
<dbReference type="RefSeq" id="WP_301637895.1">
    <property type="nucleotide sequence ID" value="NZ_JADYTN010000009.1"/>
</dbReference>
<dbReference type="Gene3D" id="3.90.70.10">
    <property type="entry name" value="Cysteine proteinases"/>
    <property type="match status" value="2"/>
</dbReference>
<protein>
    <submittedName>
        <fullName evidence="2">Cysteine protease</fullName>
    </submittedName>
</protein>
<keyword evidence="3" id="KW-1185">Reference proteome</keyword>
<dbReference type="SUPFAM" id="SSF54001">
    <property type="entry name" value="Cysteine proteinases"/>
    <property type="match status" value="1"/>
</dbReference>
<comment type="caution">
    <text evidence="2">The sequence shown here is derived from an EMBL/GenBank/DDBJ whole genome shotgun (WGS) entry which is preliminary data.</text>
</comment>
<keyword evidence="2" id="KW-0378">Hydrolase</keyword>
<dbReference type="EMBL" id="JADYTN010000009">
    <property type="protein sequence ID" value="MCF2563534.1"/>
    <property type="molecule type" value="Genomic_DNA"/>
</dbReference>
<evidence type="ECO:0000313" key="3">
    <source>
        <dbReference type="Proteomes" id="UP001200470"/>
    </source>
</evidence>
<sequence>MKHATAILLIGIILLTGGCRNQPPVAFQEVVSLPFTPVKNQGNDALCWAYAMLATIETEHICRGDSVNLSPYYIKRLVGKQRQRGMGHSLLRLMANKGIVPFDTYPDSTHDQLPLPQWVFMLGARYTPQEFAHSVCGPEEYMAVTSDPTQPYGKMIVADYPYNWERETFLNVPQDSLVAIVLRALHHRHPVCWEGDINNSGFSFRSGIADHTTSSRPDDDHCMTIIGLARHPDGRLFFKMKNSWGTDNPYGGMVYMSQEYLRCCTVALYLTREAYLGK</sequence>
<dbReference type="InterPro" id="IPR038765">
    <property type="entry name" value="Papain-like_cys_pep_sf"/>
</dbReference>
<dbReference type="GO" id="GO:0008233">
    <property type="term" value="F:peptidase activity"/>
    <property type="evidence" value="ECO:0007669"/>
    <property type="project" value="UniProtKB-KW"/>
</dbReference>
<accession>A0ABS9CFM3</accession>
<keyword evidence="2" id="KW-0645">Protease</keyword>